<comment type="caution">
    <text evidence="1">The sequence shown here is derived from an EMBL/GenBank/DDBJ whole genome shotgun (WGS) entry which is preliminary data.</text>
</comment>
<reference evidence="1 2" key="1">
    <citation type="journal article" date="2021" name="Arch. Microbiol.">
        <title>Thalassobius aquimarinus sp. nov., isolated from the Sea of Japan seashore.</title>
        <authorList>
            <person name="Kurilenko V.V."/>
            <person name="Romanenko L.A."/>
            <person name="Chernysheva N.Y."/>
            <person name="Velansky P.V."/>
            <person name="Tekutyeva L.A."/>
            <person name="Isaeva M.P."/>
            <person name="Mikhailov V.V."/>
        </authorList>
    </citation>
    <scope>NUCLEOTIDE SEQUENCE [LARGE SCALE GENOMIC DNA]</scope>
    <source>
        <strain evidence="1 2">KMM 8518</strain>
    </source>
</reference>
<dbReference type="EMBL" id="JADMKU010000001">
    <property type="protein sequence ID" value="MBR9649675.1"/>
    <property type="molecule type" value="Genomic_DNA"/>
</dbReference>
<keyword evidence="2" id="KW-1185">Reference proteome</keyword>
<dbReference type="Proteomes" id="UP001195941">
    <property type="component" value="Unassembled WGS sequence"/>
</dbReference>
<proteinExistence type="predicted"/>
<accession>A0ABS5HL09</accession>
<gene>
    <name evidence="1" type="ORF">IT775_00870</name>
</gene>
<name>A0ABS5HL09_9RHOB</name>
<sequence length="397" mass="42920">MSKTITVRAADSSLAMDEVVRQLGPDALILSTSRRNGMVEIKATLEAEEAVPAHRKDVAAASATDANPILDTTPSTFEALLKRRLEEEKVDALVEAAQIAADEASGADPASSVVVPMVAPEQRDAQPRVTGLGAFDIPIPELPAHVVDAVREDLDYFERSHQLIGLSKAIVSSLIPVRVTEALGAGRFWLAGPDMRQKALAAIRLAMRKLDAGEAKPSFYVMGSEARADAAFLASKAELLGLTVSLVDESVGRNLPDNVPGSQIVLLPDDAVKAREYATTFQHDGDRGLLVLPSVYGRRRLEQVLNGWAGMDMQLMLCSPEKEPIPAELVACLLQFNWQVAWVSEGEAILDNLSQVNAETVTGWMRGWIAAPEEECVAPMAAPLFHSRHSATRQEFE</sequence>
<evidence type="ECO:0000313" key="1">
    <source>
        <dbReference type="EMBL" id="MBR9649675.1"/>
    </source>
</evidence>
<protein>
    <submittedName>
        <fullName evidence="1">Uncharacterized protein</fullName>
    </submittedName>
</protein>
<dbReference type="RefSeq" id="WP_212699177.1">
    <property type="nucleotide sequence ID" value="NZ_JADMKU010000001.1"/>
</dbReference>
<evidence type="ECO:0000313" key="2">
    <source>
        <dbReference type="Proteomes" id="UP001195941"/>
    </source>
</evidence>
<organism evidence="1 2">
    <name type="scientific">Thalassovita aquimarina</name>
    <dbReference type="NCBI Taxonomy" id="2785917"/>
    <lineage>
        <taxon>Bacteria</taxon>
        <taxon>Pseudomonadati</taxon>
        <taxon>Pseudomonadota</taxon>
        <taxon>Alphaproteobacteria</taxon>
        <taxon>Rhodobacterales</taxon>
        <taxon>Roseobacteraceae</taxon>
        <taxon>Thalassovita</taxon>
    </lineage>
</organism>